<dbReference type="InterPro" id="IPR005158">
    <property type="entry name" value="BTAD"/>
</dbReference>
<dbReference type="PANTHER" id="PTHR47691">
    <property type="entry name" value="REGULATOR-RELATED"/>
    <property type="match status" value="1"/>
</dbReference>
<dbReference type="GO" id="GO:0006355">
    <property type="term" value="P:regulation of DNA-templated transcription"/>
    <property type="evidence" value="ECO:0007669"/>
    <property type="project" value="InterPro"/>
</dbReference>
<evidence type="ECO:0000256" key="1">
    <source>
        <dbReference type="ARBA" id="ARBA00005820"/>
    </source>
</evidence>
<dbReference type="GO" id="GO:0000160">
    <property type="term" value="P:phosphorelay signal transduction system"/>
    <property type="evidence" value="ECO:0007669"/>
    <property type="project" value="InterPro"/>
</dbReference>
<accession>A0A841CQR3</accession>
<dbReference type="InterPro" id="IPR019734">
    <property type="entry name" value="TPR_rpt"/>
</dbReference>
<dbReference type="Gene3D" id="3.40.50.300">
    <property type="entry name" value="P-loop containing nucleotide triphosphate hydrolases"/>
    <property type="match status" value="1"/>
</dbReference>
<gene>
    <name evidence="7" type="ORF">FHS29_006181</name>
</gene>
<dbReference type="RefSeq" id="WP_184696551.1">
    <property type="nucleotide sequence ID" value="NZ_JACHJN010000011.1"/>
</dbReference>
<dbReference type="SUPFAM" id="SSF46894">
    <property type="entry name" value="C-terminal effector domain of the bipartite response regulators"/>
    <property type="match status" value="1"/>
</dbReference>
<dbReference type="InterPro" id="IPR011990">
    <property type="entry name" value="TPR-like_helical_dom_sf"/>
</dbReference>
<dbReference type="Gene3D" id="1.10.10.10">
    <property type="entry name" value="Winged helix-like DNA-binding domain superfamily/Winged helix DNA-binding domain"/>
    <property type="match status" value="1"/>
</dbReference>
<dbReference type="Pfam" id="PF03704">
    <property type="entry name" value="BTAD"/>
    <property type="match status" value="1"/>
</dbReference>
<dbReference type="PROSITE" id="PS50005">
    <property type="entry name" value="TPR"/>
    <property type="match status" value="1"/>
</dbReference>
<feature type="compositionally biased region" description="Polar residues" evidence="5">
    <location>
        <begin position="968"/>
        <end position="977"/>
    </location>
</feature>
<dbReference type="SUPFAM" id="SSF48452">
    <property type="entry name" value="TPR-like"/>
    <property type="match status" value="3"/>
</dbReference>
<dbReference type="SUPFAM" id="SSF52540">
    <property type="entry name" value="P-loop containing nucleoside triphosphate hydrolases"/>
    <property type="match status" value="1"/>
</dbReference>
<dbReference type="EMBL" id="JACHJN010000011">
    <property type="protein sequence ID" value="MBB5959560.1"/>
    <property type="molecule type" value="Genomic_DNA"/>
</dbReference>
<protein>
    <submittedName>
        <fullName evidence="7">Tetratricopeptide (TPR) repeat protein</fullName>
    </submittedName>
</protein>
<dbReference type="InterPro" id="IPR001867">
    <property type="entry name" value="OmpR/PhoB-type_DNA-bd"/>
</dbReference>
<evidence type="ECO:0000313" key="7">
    <source>
        <dbReference type="EMBL" id="MBB5959560.1"/>
    </source>
</evidence>
<feature type="domain" description="OmpR/PhoB-type" evidence="6">
    <location>
        <begin position="1"/>
        <end position="97"/>
    </location>
</feature>
<dbReference type="InterPro" id="IPR016032">
    <property type="entry name" value="Sig_transdc_resp-reg_C-effctor"/>
</dbReference>
<organism evidence="7 8">
    <name type="scientific">Saccharothrix tamanrassetensis</name>
    <dbReference type="NCBI Taxonomy" id="1051531"/>
    <lineage>
        <taxon>Bacteria</taxon>
        <taxon>Bacillati</taxon>
        <taxon>Actinomycetota</taxon>
        <taxon>Actinomycetes</taxon>
        <taxon>Pseudonocardiales</taxon>
        <taxon>Pseudonocardiaceae</taxon>
        <taxon>Saccharothrix</taxon>
    </lineage>
</organism>
<proteinExistence type="inferred from homology"/>
<dbReference type="PANTHER" id="PTHR47691:SF3">
    <property type="entry name" value="HTH-TYPE TRANSCRIPTIONAL REGULATOR RV0890C-RELATED"/>
    <property type="match status" value="1"/>
</dbReference>
<dbReference type="PRINTS" id="PR00364">
    <property type="entry name" value="DISEASERSIST"/>
</dbReference>
<dbReference type="Gene3D" id="1.25.40.10">
    <property type="entry name" value="Tetratricopeptide repeat domain"/>
    <property type="match status" value="3"/>
</dbReference>
<dbReference type="Pfam" id="PF13424">
    <property type="entry name" value="TPR_12"/>
    <property type="match status" value="1"/>
</dbReference>
<dbReference type="GO" id="GO:0003677">
    <property type="term" value="F:DNA binding"/>
    <property type="evidence" value="ECO:0007669"/>
    <property type="project" value="UniProtKB-UniRule"/>
</dbReference>
<feature type="region of interest" description="Disordered" evidence="5">
    <location>
        <begin position="966"/>
        <end position="986"/>
    </location>
</feature>
<keyword evidence="8" id="KW-1185">Reference proteome</keyword>
<comment type="caution">
    <text evidence="7">The sequence shown here is derived from an EMBL/GenBank/DDBJ whole genome shotgun (WGS) entry which is preliminary data.</text>
</comment>
<evidence type="ECO:0000256" key="5">
    <source>
        <dbReference type="SAM" id="MobiDB-lite"/>
    </source>
</evidence>
<evidence type="ECO:0000259" key="6">
    <source>
        <dbReference type="PROSITE" id="PS51755"/>
    </source>
</evidence>
<evidence type="ECO:0000313" key="8">
    <source>
        <dbReference type="Proteomes" id="UP000547510"/>
    </source>
</evidence>
<keyword evidence="3" id="KW-0802">TPR repeat</keyword>
<feature type="DNA-binding region" description="OmpR/PhoB-type" evidence="4">
    <location>
        <begin position="1"/>
        <end position="97"/>
    </location>
</feature>
<evidence type="ECO:0000256" key="4">
    <source>
        <dbReference type="PROSITE-ProRule" id="PRU01091"/>
    </source>
</evidence>
<dbReference type="AlphaFoldDB" id="A0A841CQR3"/>
<dbReference type="InterPro" id="IPR036388">
    <property type="entry name" value="WH-like_DNA-bd_sf"/>
</dbReference>
<reference evidence="7 8" key="1">
    <citation type="submission" date="2020-08" db="EMBL/GenBank/DDBJ databases">
        <title>Genomic Encyclopedia of Type Strains, Phase III (KMG-III): the genomes of soil and plant-associated and newly described type strains.</title>
        <authorList>
            <person name="Whitman W."/>
        </authorList>
    </citation>
    <scope>NUCLEOTIDE SEQUENCE [LARGE SCALE GENOMIC DNA]</scope>
    <source>
        <strain evidence="7 8">CECT 8640</strain>
    </source>
</reference>
<name>A0A841CQR3_9PSEU</name>
<evidence type="ECO:0000256" key="3">
    <source>
        <dbReference type="PROSITE-ProRule" id="PRU00339"/>
    </source>
</evidence>
<sequence>MDLRFAILGQTALRVGDRLGVQWGPPKLRALLAALLVRPGESVPARELVDWVWTGDDLPENPGQALYLYASRIRRILKEYADGTDIFVDNRNFRLEVDPLAVDYFQFREQLGIGRALARRGEHQRALDVIGGAFRLWRQRPLADVSGDEAEQVRQSMRKNVLLPAYDTLFTQQLLLGEADAVLAKLDELRLDYRSHIALLKRRLEALHALSRRDEATQEFLVVHRELSADFDDIGAQDLREFYERLKESAAESPVPHPVAAVRVPSRLPPPVTTLVGHETLLAKLDAVTTRPGVVVVDGTGGVGKTAFVVYWAHTALARFPDGVLYIDLHGFSDAPIVEPATAVDRFLEGFGVPADRIPNPQQRAAKLQSLLHGRQVLAVLDNARDTDHVRPLLPILSAAVVVIASRSQLSGLAARQTPYRFPIVPLDVEQSARLLSEHIGERAKTHKDTVLHLAKLCGGLPIALKMLAQYIAARPTVPLPAFAAQLGHDVRLLDIGSLGDGANHGPRAVFAQSVRALAPEVHRLFRLLGTHSGPDFGVGVAAALIDTDARRTRLALDALVEANLLEQSGALGRYKFHDLIREYAVELLESPEERRAAEIGALKFYLHTAENADRVVFRTQARVRTPTSGEHRQAIEFQDEEAARMWAVAERHNITAITRKAVEAGYENAAQMPQLAGQILLRNGYGEDALAILHAGLAASVAEDNREEEANALQNIALVHLNRQEFGAAAHYAHLAHLKSSEICDELGVAAALHVDARIRVETNDIQMGVECHERALRAIRRVGEKGMEAVFLYRTGEAYQRASEFERAASLYRESLALARDLADHGLQGRALVLLGSLAFAREQTAEARDYLRAGLEHLAKVHDIPFAGTACGLLAKVEFEAGRLYQATQYGRQSLRMCRRVMDSRGEADVLETLGKVLRATGRHEAAIEAWEQAGAIFADLDPERARAAAKAMRQSIDLAADLSSVRQASSPTARRTRESHPQ</sequence>
<keyword evidence="2 4" id="KW-0238">DNA-binding</keyword>
<feature type="repeat" description="TPR" evidence="3">
    <location>
        <begin position="791"/>
        <end position="824"/>
    </location>
</feature>
<dbReference type="Proteomes" id="UP000547510">
    <property type="component" value="Unassembled WGS sequence"/>
</dbReference>
<dbReference type="InterPro" id="IPR027417">
    <property type="entry name" value="P-loop_NTPase"/>
</dbReference>
<dbReference type="GO" id="GO:0043531">
    <property type="term" value="F:ADP binding"/>
    <property type="evidence" value="ECO:0007669"/>
    <property type="project" value="InterPro"/>
</dbReference>
<evidence type="ECO:0000256" key="2">
    <source>
        <dbReference type="ARBA" id="ARBA00023125"/>
    </source>
</evidence>
<comment type="similarity">
    <text evidence="1">Belongs to the AfsR/DnrI/RedD regulatory family.</text>
</comment>
<dbReference type="PROSITE" id="PS51755">
    <property type="entry name" value="OMPR_PHOB"/>
    <property type="match status" value="1"/>
</dbReference>
<dbReference type="SMART" id="SM00028">
    <property type="entry name" value="TPR"/>
    <property type="match status" value="6"/>
</dbReference>